<dbReference type="PANTHER" id="PTHR34615:SF1">
    <property type="entry name" value="PX DOMAIN-CONTAINING PROTEIN"/>
    <property type="match status" value="1"/>
</dbReference>
<dbReference type="PANTHER" id="PTHR34615">
    <property type="entry name" value="PX DOMAIN-CONTAINING PROTEIN"/>
    <property type="match status" value="1"/>
</dbReference>
<sequence length="106" mass="12081">MAPTSILRDPYYLDIISWWDVEALMMRSHQVVPRCFVSNRGLINLSSTPDSFFRRQFRFAKDDFSTLCHALGIPKMVSSAQGVNIPGWEALCILLRRLAYPNGCVT</sequence>
<organism evidence="1 2">
    <name type="scientific">Haemaphysalis longicornis</name>
    <name type="common">Bush tick</name>
    <dbReference type="NCBI Taxonomy" id="44386"/>
    <lineage>
        <taxon>Eukaryota</taxon>
        <taxon>Metazoa</taxon>
        <taxon>Ecdysozoa</taxon>
        <taxon>Arthropoda</taxon>
        <taxon>Chelicerata</taxon>
        <taxon>Arachnida</taxon>
        <taxon>Acari</taxon>
        <taxon>Parasitiformes</taxon>
        <taxon>Ixodida</taxon>
        <taxon>Ixodoidea</taxon>
        <taxon>Ixodidae</taxon>
        <taxon>Haemaphysalinae</taxon>
        <taxon>Haemaphysalis</taxon>
    </lineage>
</organism>
<dbReference type="VEuPathDB" id="VectorBase:HLOH_058283"/>
<keyword evidence="2" id="KW-1185">Reference proteome</keyword>
<reference evidence="1 2" key="1">
    <citation type="journal article" date="2020" name="Cell">
        <title>Large-Scale Comparative Analyses of Tick Genomes Elucidate Their Genetic Diversity and Vector Capacities.</title>
        <authorList>
            <consortium name="Tick Genome and Microbiome Consortium (TIGMIC)"/>
            <person name="Jia N."/>
            <person name="Wang J."/>
            <person name="Shi W."/>
            <person name="Du L."/>
            <person name="Sun Y."/>
            <person name="Zhan W."/>
            <person name="Jiang J.F."/>
            <person name="Wang Q."/>
            <person name="Zhang B."/>
            <person name="Ji P."/>
            <person name="Bell-Sakyi L."/>
            <person name="Cui X.M."/>
            <person name="Yuan T.T."/>
            <person name="Jiang B.G."/>
            <person name="Yang W.F."/>
            <person name="Lam T.T."/>
            <person name="Chang Q.C."/>
            <person name="Ding S.J."/>
            <person name="Wang X.J."/>
            <person name="Zhu J.G."/>
            <person name="Ruan X.D."/>
            <person name="Zhao L."/>
            <person name="Wei J.T."/>
            <person name="Ye R.Z."/>
            <person name="Que T.C."/>
            <person name="Du C.H."/>
            <person name="Zhou Y.H."/>
            <person name="Cheng J.X."/>
            <person name="Dai P.F."/>
            <person name="Guo W.B."/>
            <person name="Han X.H."/>
            <person name="Huang E.J."/>
            <person name="Li L.F."/>
            <person name="Wei W."/>
            <person name="Gao Y.C."/>
            <person name="Liu J.Z."/>
            <person name="Shao H.Z."/>
            <person name="Wang X."/>
            <person name="Wang C.C."/>
            <person name="Yang T.C."/>
            <person name="Huo Q.B."/>
            <person name="Li W."/>
            <person name="Chen H.Y."/>
            <person name="Chen S.E."/>
            <person name="Zhou L.G."/>
            <person name="Ni X.B."/>
            <person name="Tian J.H."/>
            <person name="Sheng Y."/>
            <person name="Liu T."/>
            <person name="Pan Y.S."/>
            <person name="Xia L.Y."/>
            <person name="Li J."/>
            <person name="Zhao F."/>
            <person name="Cao W.C."/>
        </authorList>
    </citation>
    <scope>NUCLEOTIDE SEQUENCE [LARGE SCALE GENOMIC DNA]</scope>
    <source>
        <strain evidence="1">HaeL-2018</strain>
    </source>
</reference>
<dbReference type="OrthoDB" id="5978526at2759"/>
<evidence type="ECO:0000313" key="2">
    <source>
        <dbReference type="Proteomes" id="UP000821853"/>
    </source>
</evidence>
<comment type="caution">
    <text evidence="1">The sequence shown here is derived from an EMBL/GenBank/DDBJ whole genome shotgun (WGS) entry which is preliminary data.</text>
</comment>
<name>A0A9J6GHI7_HAELO</name>
<gene>
    <name evidence="1" type="ORF">HPB48_006919</name>
</gene>
<accession>A0A9J6GHI7</accession>
<evidence type="ECO:0000313" key="1">
    <source>
        <dbReference type="EMBL" id="KAH9377910.1"/>
    </source>
</evidence>
<proteinExistence type="predicted"/>
<dbReference type="EMBL" id="JABSTR010000008">
    <property type="protein sequence ID" value="KAH9377910.1"/>
    <property type="molecule type" value="Genomic_DNA"/>
</dbReference>
<protein>
    <submittedName>
        <fullName evidence="1">Uncharacterized protein</fullName>
    </submittedName>
</protein>
<dbReference type="AlphaFoldDB" id="A0A9J6GHI7"/>
<dbReference type="Proteomes" id="UP000821853">
    <property type="component" value="Unassembled WGS sequence"/>
</dbReference>